<feature type="domain" description="TIL" evidence="2">
    <location>
        <begin position="52"/>
        <end position="105"/>
    </location>
</feature>
<dbReference type="PROSITE" id="PS51257">
    <property type="entry name" value="PROKAR_LIPOPROTEIN"/>
    <property type="match status" value="1"/>
</dbReference>
<evidence type="ECO:0000256" key="1">
    <source>
        <dbReference type="SAM" id="SignalP"/>
    </source>
</evidence>
<dbReference type="InterPro" id="IPR002919">
    <property type="entry name" value="TIL_dom"/>
</dbReference>
<dbReference type="KEGG" id="afun:125765739"/>
<protein>
    <submittedName>
        <fullName evidence="3">TIL domain-containing protein</fullName>
    </submittedName>
</protein>
<dbReference type="InterPro" id="IPR036084">
    <property type="entry name" value="Ser_inhib-like_sf"/>
</dbReference>
<proteinExistence type="predicted"/>
<evidence type="ECO:0000259" key="2">
    <source>
        <dbReference type="Pfam" id="PF01826"/>
    </source>
</evidence>
<evidence type="ECO:0000313" key="3">
    <source>
        <dbReference type="EnsemblMetazoa" id="AFUN021222-PA"/>
    </source>
</evidence>
<accession>A0A4Y0BTH8</accession>
<dbReference type="OrthoDB" id="6950547at2759"/>
<dbReference type="VEuPathDB" id="VectorBase:AFUN021222"/>
<keyword evidence="1" id="KW-0732">Signal</keyword>
<dbReference type="SUPFAM" id="SSF57567">
    <property type="entry name" value="Serine protease inhibitors"/>
    <property type="match status" value="1"/>
</dbReference>
<dbReference type="CDD" id="cd19941">
    <property type="entry name" value="TIL"/>
    <property type="match status" value="1"/>
</dbReference>
<dbReference type="RefSeq" id="XP_049287134.1">
    <property type="nucleotide sequence ID" value="XM_049431177.1"/>
</dbReference>
<dbReference type="Pfam" id="PF01826">
    <property type="entry name" value="TIL"/>
    <property type="match status" value="1"/>
</dbReference>
<dbReference type="Gene3D" id="2.10.25.10">
    <property type="entry name" value="Laminin"/>
    <property type="match status" value="1"/>
</dbReference>
<name>A0A4Y0BTH8_ANOFN</name>
<reference evidence="3" key="1">
    <citation type="submission" date="2020-05" db="UniProtKB">
        <authorList>
            <consortium name="EnsemblMetazoa"/>
        </authorList>
    </citation>
    <scope>IDENTIFICATION</scope>
    <source>
        <strain evidence="3">FUMOZ</strain>
    </source>
</reference>
<feature type="signal peptide" evidence="1">
    <location>
        <begin position="1"/>
        <end position="21"/>
    </location>
</feature>
<dbReference type="VEuPathDB" id="VectorBase:AFUN2_001724"/>
<feature type="chain" id="PRO_5021206127" evidence="1">
    <location>
        <begin position="22"/>
        <end position="120"/>
    </location>
</feature>
<dbReference type="GeneID" id="125765739"/>
<dbReference type="AlphaFoldDB" id="A0A4Y0BTH8"/>
<organism evidence="3">
    <name type="scientific">Anopheles funestus</name>
    <name type="common">African malaria mosquito</name>
    <dbReference type="NCBI Taxonomy" id="62324"/>
    <lineage>
        <taxon>Eukaryota</taxon>
        <taxon>Metazoa</taxon>
        <taxon>Ecdysozoa</taxon>
        <taxon>Arthropoda</taxon>
        <taxon>Hexapoda</taxon>
        <taxon>Insecta</taxon>
        <taxon>Pterygota</taxon>
        <taxon>Neoptera</taxon>
        <taxon>Endopterygota</taxon>
        <taxon>Diptera</taxon>
        <taxon>Nematocera</taxon>
        <taxon>Culicoidea</taxon>
        <taxon>Culicidae</taxon>
        <taxon>Anophelinae</taxon>
        <taxon>Anopheles</taxon>
    </lineage>
</organism>
<dbReference type="EnsemblMetazoa" id="AFUN021222-RA">
    <property type="protein sequence ID" value="AFUN021222-PA"/>
    <property type="gene ID" value="AFUN021222"/>
</dbReference>
<sequence>MKTVVFCCIALFAAIIGCSDAQETNYALEHNFTTEGNNESQQQLRCTPTKQCDVDEEFNCCGPCYQLSCYDTAIDCGDQCFAECYCVEGFVREYPGGRCIPKLFCQKPTLPILSDNDESL</sequence>